<proteinExistence type="predicted"/>
<organism evidence="1 2">
    <name type="scientific">Bradyrhizobium ottawaense</name>
    <dbReference type="NCBI Taxonomy" id="931866"/>
    <lineage>
        <taxon>Bacteria</taxon>
        <taxon>Pseudomonadati</taxon>
        <taxon>Pseudomonadota</taxon>
        <taxon>Alphaproteobacteria</taxon>
        <taxon>Hyphomicrobiales</taxon>
        <taxon>Nitrobacteraceae</taxon>
        <taxon>Bradyrhizobium</taxon>
    </lineage>
</organism>
<evidence type="ECO:0000313" key="1">
    <source>
        <dbReference type="EMBL" id="AWL93060.1"/>
    </source>
</evidence>
<dbReference type="RefSeq" id="WP_095424494.1">
    <property type="nucleotide sequence ID" value="NZ_CP029425.2"/>
</dbReference>
<evidence type="ECO:0000313" key="2">
    <source>
        <dbReference type="Proteomes" id="UP000215703"/>
    </source>
</evidence>
<dbReference type="GeneID" id="92963598"/>
<protein>
    <submittedName>
        <fullName evidence="1">DUF2971 domain-containing protein</fullName>
    </submittedName>
</protein>
<name>A0A2U8P5Q1_9BRAD</name>
<reference evidence="1 2" key="2">
    <citation type="journal article" date="2017" name="Syst. Appl. Microbiol.">
        <title>Soybeans inoculated with root zone soils of Canadian native legumes harbour diverse and novel Bradyrhizobium spp. that possess agricultural potential.</title>
        <authorList>
            <person name="Bromfield E.S.P."/>
            <person name="Cloutier S."/>
            <person name="Tambong J.T."/>
            <person name="Tran Thi T.V."/>
        </authorList>
    </citation>
    <scope>NUCLEOTIDE SEQUENCE [LARGE SCALE GENOMIC DNA]</scope>
    <source>
        <strain evidence="1 2">OO99</strain>
    </source>
</reference>
<gene>
    <name evidence="1" type="ORF">CIT37_13245</name>
</gene>
<dbReference type="KEGG" id="bot:CIT37_13245"/>
<dbReference type="AlphaFoldDB" id="A0A2U8P5Q1"/>
<reference evidence="1 2" key="1">
    <citation type="journal article" date="2014" name="Int. J. Syst. Evol. Microbiol.">
        <title>Bradyrhizobium ottawaense sp. nov., a symbiotic nitrogen fixing bacterium from root nodules of soybeans in Canada.</title>
        <authorList>
            <person name="Yu X."/>
            <person name="Cloutier S."/>
            <person name="Tambong J.T."/>
            <person name="Bromfield E.S."/>
        </authorList>
    </citation>
    <scope>NUCLEOTIDE SEQUENCE [LARGE SCALE GENOMIC DNA]</scope>
    <source>
        <strain evidence="1 2">OO99</strain>
    </source>
</reference>
<dbReference type="Proteomes" id="UP000215703">
    <property type="component" value="Chromosome"/>
</dbReference>
<dbReference type="EMBL" id="CP029425">
    <property type="protein sequence ID" value="AWL93060.1"/>
    <property type="molecule type" value="Genomic_DNA"/>
</dbReference>
<sequence length="301" mass="34640">MIDNADNEAVRDAALFAATNTGLFPQANTSLFRYVGIRGNAWEFIEKTLLTDTLPLSRATTLNDPFDTNPVIVNDVVTSDIFGFAEEMLRQQGQIFDLEKVVNEQGQRVSKKELEERATSLIHSLFKQRNEICHIASFTRRISSELQWSHYGDSYKGLAYHFVTRPSHNSGFKLARPVRYSLQRPIILLSEMMDHISTFQSGGGFTLRWLSFEQRCFLTKSMEWAYEEEQRIIKQGGISEISFQDRELVSIIVGPRFPQDHLERLKAILAKRQRPLKLFRAQSSPTSYAVEVDWHNNLFLS</sequence>
<accession>A0A2U8P5Q1</accession>